<evidence type="ECO:0000313" key="3">
    <source>
        <dbReference type="Proteomes" id="UP000500953"/>
    </source>
</evidence>
<sequence>MGSLVVAGAVLLAPAFGAVGTAAAARPVDAPVVQDLGAAPAAPDGVDRVEAAPHSYVGRNSPTGVRAIPDPAPLAVVDVGRLHVPDPAEVATVAPIEAPTGKLRFGDTQVDIPAWLPAEPAAQINDASAQVEARLAGTLDSAGFAPSRSDRIAAQTLGTAAQGAAVGTAVASPLVVAGVVMGGFVGAMAGMPMLPVGTVVPLMIGAGLGGALVATPAAAVGAAVGAAAGAVNGITASPVGDPTEASGNTAGSNLS</sequence>
<evidence type="ECO:0000313" key="2">
    <source>
        <dbReference type="EMBL" id="QIS17647.1"/>
    </source>
</evidence>
<dbReference type="AlphaFoldDB" id="A0A6G9YWZ2"/>
<keyword evidence="1" id="KW-0732">Signal</keyword>
<accession>A0A6G9YWZ2</accession>
<name>A0A6G9YWZ2_9NOCA</name>
<protein>
    <recommendedName>
        <fullName evidence="4">DUF456 domain-containing protein</fullName>
    </recommendedName>
</protein>
<dbReference type="EMBL" id="CP046173">
    <property type="protein sequence ID" value="QIS17647.1"/>
    <property type="molecule type" value="Genomic_DNA"/>
</dbReference>
<feature type="signal peptide" evidence="1">
    <location>
        <begin position="1"/>
        <end position="24"/>
    </location>
</feature>
<evidence type="ECO:0000256" key="1">
    <source>
        <dbReference type="SAM" id="SignalP"/>
    </source>
</evidence>
<reference evidence="2 3" key="1">
    <citation type="journal article" date="2019" name="ACS Chem. Biol.">
        <title>Identification and Mobilization of a Cryptic Antibiotic Biosynthesis Gene Locus from a Human-Pathogenic Nocardia Isolate.</title>
        <authorList>
            <person name="Herisse M."/>
            <person name="Ishida K."/>
            <person name="Porter J.L."/>
            <person name="Howden B."/>
            <person name="Hertweck C."/>
            <person name="Stinear T.P."/>
            <person name="Pidot S.J."/>
        </authorList>
    </citation>
    <scope>NUCLEOTIDE SEQUENCE [LARGE SCALE GENOMIC DNA]</scope>
    <source>
        <strain evidence="2 3">AUSMDU00012715</strain>
    </source>
</reference>
<dbReference type="Proteomes" id="UP000500953">
    <property type="component" value="Chromosome"/>
</dbReference>
<evidence type="ECO:0008006" key="4">
    <source>
        <dbReference type="Google" id="ProtNLM"/>
    </source>
</evidence>
<proteinExistence type="predicted"/>
<dbReference type="RefSeq" id="WP_167485033.1">
    <property type="nucleotide sequence ID" value="NZ_CP046173.1"/>
</dbReference>
<organism evidence="2 3">
    <name type="scientific">Nocardia terpenica</name>
    <dbReference type="NCBI Taxonomy" id="455432"/>
    <lineage>
        <taxon>Bacteria</taxon>
        <taxon>Bacillati</taxon>
        <taxon>Actinomycetota</taxon>
        <taxon>Actinomycetes</taxon>
        <taxon>Mycobacteriales</taxon>
        <taxon>Nocardiaceae</taxon>
        <taxon>Nocardia</taxon>
    </lineage>
</organism>
<gene>
    <name evidence="2" type="ORF">F6W96_04340</name>
</gene>
<feature type="chain" id="PRO_5026271049" description="DUF456 domain-containing protein" evidence="1">
    <location>
        <begin position="25"/>
        <end position="255"/>
    </location>
</feature>